<name>K6X1Y6_9ALTE</name>
<evidence type="ECO:0000313" key="2">
    <source>
        <dbReference type="EMBL" id="GAC14674.1"/>
    </source>
</evidence>
<evidence type="ECO:0000256" key="1">
    <source>
        <dbReference type="SAM" id="SignalP"/>
    </source>
</evidence>
<proteinExistence type="predicted"/>
<evidence type="ECO:0000313" key="3">
    <source>
        <dbReference type="Proteomes" id="UP000006334"/>
    </source>
</evidence>
<organism evidence="2 3">
    <name type="scientific">Aliiglaciecola lipolytica E3</name>
    <dbReference type="NCBI Taxonomy" id="1127673"/>
    <lineage>
        <taxon>Bacteria</taxon>
        <taxon>Pseudomonadati</taxon>
        <taxon>Pseudomonadota</taxon>
        <taxon>Gammaproteobacteria</taxon>
        <taxon>Alteromonadales</taxon>
        <taxon>Alteromonadaceae</taxon>
        <taxon>Aliiglaciecola</taxon>
    </lineage>
</organism>
<feature type="signal peptide" evidence="1">
    <location>
        <begin position="1"/>
        <end position="26"/>
    </location>
</feature>
<comment type="caution">
    <text evidence="2">The sequence shown here is derived from an EMBL/GenBank/DDBJ whole genome shotgun (WGS) entry which is preliminary data.</text>
</comment>
<dbReference type="STRING" id="1127673.GLIP_2046"/>
<accession>K6X1Y6</accession>
<dbReference type="Proteomes" id="UP000006334">
    <property type="component" value="Unassembled WGS sequence"/>
</dbReference>
<dbReference type="EMBL" id="BAEN01000038">
    <property type="protein sequence ID" value="GAC14674.1"/>
    <property type="molecule type" value="Genomic_DNA"/>
</dbReference>
<keyword evidence="3" id="KW-1185">Reference proteome</keyword>
<feature type="chain" id="PRO_5003896338" evidence="1">
    <location>
        <begin position="27"/>
        <end position="93"/>
    </location>
</feature>
<sequence>MNNKFTKVLSTILFLSATSLVSQANAGVISASEFTGELYEGFEANQSPGFSSASFFGFENQATFSLTGSGFYHTTSSWSGGECGCVSGVVEGS</sequence>
<dbReference type="AlphaFoldDB" id="K6X1Y6"/>
<gene>
    <name evidence="2" type="ORF">GLIP_2046</name>
</gene>
<reference evidence="2 3" key="1">
    <citation type="journal article" date="2017" name="Antonie Van Leeuwenhoek">
        <title>Rhizobium rhizosphaerae sp. nov., a novel species isolated from rice rhizosphere.</title>
        <authorList>
            <person name="Zhao J.J."/>
            <person name="Zhang J."/>
            <person name="Zhang R.J."/>
            <person name="Zhang C.W."/>
            <person name="Yin H.Q."/>
            <person name="Zhang X.X."/>
        </authorList>
    </citation>
    <scope>NUCLEOTIDE SEQUENCE [LARGE SCALE GENOMIC DNA]</scope>
    <source>
        <strain evidence="2 3">E3</strain>
    </source>
</reference>
<keyword evidence="1" id="KW-0732">Signal</keyword>
<protein>
    <submittedName>
        <fullName evidence="2">Uncharacterized protein</fullName>
    </submittedName>
</protein>
<dbReference type="RefSeq" id="WP_008844490.1">
    <property type="nucleotide sequence ID" value="NZ_BAEN01000038.1"/>
</dbReference>